<accession>A0A8H5H724</accession>
<protein>
    <submittedName>
        <fullName evidence="1">Uncharacterized protein</fullName>
    </submittedName>
</protein>
<dbReference type="AlphaFoldDB" id="A0A8H5H724"/>
<organism evidence="1 2">
    <name type="scientific">Tricholomella constricta</name>
    <dbReference type="NCBI Taxonomy" id="117010"/>
    <lineage>
        <taxon>Eukaryota</taxon>
        <taxon>Fungi</taxon>
        <taxon>Dikarya</taxon>
        <taxon>Basidiomycota</taxon>
        <taxon>Agaricomycotina</taxon>
        <taxon>Agaricomycetes</taxon>
        <taxon>Agaricomycetidae</taxon>
        <taxon>Agaricales</taxon>
        <taxon>Tricholomatineae</taxon>
        <taxon>Lyophyllaceae</taxon>
        <taxon>Tricholomella</taxon>
    </lineage>
</organism>
<dbReference type="Proteomes" id="UP000565441">
    <property type="component" value="Unassembled WGS sequence"/>
</dbReference>
<dbReference type="EMBL" id="JAACJP010000022">
    <property type="protein sequence ID" value="KAF5377846.1"/>
    <property type="molecule type" value="Genomic_DNA"/>
</dbReference>
<evidence type="ECO:0000313" key="1">
    <source>
        <dbReference type="EMBL" id="KAF5377846.1"/>
    </source>
</evidence>
<keyword evidence="2" id="KW-1185">Reference proteome</keyword>
<reference evidence="1 2" key="1">
    <citation type="journal article" date="2020" name="ISME J.">
        <title>Uncovering the hidden diversity of litter-decomposition mechanisms in mushroom-forming fungi.</title>
        <authorList>
            <person name="Floudas D."/>
            <person name="Bentzer J."/>
            <person name="Ahren D."/>
            <person name="Johansson T."/>
            <person name="Persson P."/>
            <person name="Tunlid A."/>
        </authorList>
    </citation>
    <scope>NUCLEOTIDE SEQUENCE [LARGE SCALE GENOMIC DNA]</scope>
    <source>
        <strain evidence="1 2">CBS 661.87</strain>
    </source>
</reference>
<dbReference type="OrthoDB" id="2961574at2759"/>
<gene>
    <name evidence="1" type="ORF">D9615_006725</name>
</gene>
<evidence type="ECO:0000313" key="2">
    <source>
        <dbReference type="Proteomes" id="UP000565441"/>
    </source>
</evidence>
<comment type="caution">
    <text evidence="1">The sequence shown here is derived from an EMBL/GenBank/DDBJ whole genome shotgun (WGS) entry which is preliminary data.</text>
</comment>
<proteinExistence type="predicted"/>
<name>A0A8H5H724_9AGAR</name>
<sequence length="319" mass="36665">MLALVLRRPAIRFARLYSTCIADTPPLKEPGKRMSRKIQTLNRDLLTASDFLDLSQIREPAIKLPTGSARFAYLATKIHKKKPFPPNTRGFLYWHHDPSLPPTAGEIRFRLVPEPDPTLFASGTDLLYPNAVPWTIHILSLACSNSDYASMKAQLIAERLVDTASIESLDKGTPRHKWYSIFIHKLDQPFELDITRHFSVIRIISRTRSGKVYLRTLLYDWRAFVKGFPYTGRILFRFELSPFPEHARPAPRPPIIVLRILKILIPIKIIPPQYDMYVPMPVEGALLEKKTPCGLNNRVFTIDLERPPKCHRDLNILVE</sequence>